<accession>A0ABN8B3Q9</accession>
<gene>
    <name evidence="1" type="ORF">CHILSU_LOCUS4853</name>
</gene>
<proteinExistence type="predicted"/>
<dbReference type="EMBL" id="OU963895">
    <property type="protein sequence ID" value="CAH0401622.1"/>
    <property type="molecule type" value="Genomic_DNA"/>
</dbReference>
<reference evidence="1" key="1">
    <citation type="submission" date="2021-12" db="EMBL/GenBank/DDBJ databases">
        <authorList>
            <person name="King R."/>
        </authorList>
    </citation>
    <scope>NUCLEOTIDE SEQUENCE</scope>
</reference>
<evidence type="ECO:0000313" key="1">
    <source>
        <dbReference type="EMBL" id="CAH0401622.1"/>
    </source>
</evidence>
<sequence length="175" mass="19963">MSQGLPPQEEEIITLNFDGPVRVCQDEDSLSLFDTSEVEVHRYNETSSFMRGYFEILKEIQECVSVEIKVEKTLGSRTDILFTHDICNFCDELSKSEKSKYNKYMYPLSLPECPIGPGKVDIADWTPDKDDLPRQKANAGGYLTVLSFYSNPSCDCEEKVFLGCMLIKFIIETLE</sequence>
<evidence type="ECO:0000313" key="2">
    <source>
        <dbReference type="Proteomes" id="UP001153292"/>
    </source>
</evidence>
<keyword evidence="2" id="KW-1185">Reference proteome</keyword>
<organism evidence="1 2">
    <name type="scientific">Chilo suppressalis</name>
    <name type="common">Asiatic rice borer moth</name>
    <dbReference type="NCBI Taxonomy" id="168631"/>
    <lineage>
        <taxon>Eukaryota</taxon>
        <taxon>Metazoa</taxon>
        <taxon>Ecdysozoa</taxon>
        <taxon>Arthropoda</taxon>
        <taxon>Hexapoda</taxon>
        <taxon>Insecta</taxon>
        <taxon>Pterygota</taxon>
        <taxon>Neoptera</taxon>
        <taxon>Endopterygota</taxon>
        <taxon>Lepidoptera</taxon>
        <taxon>Glossata</taxon>
        <taxon>Ditrysia</taxon>
        <taxon>Pyraloidea</taxon>
        <taxon>Crambidae</taxon>
        <taxon>Crambinae</taxon>
        <taxon>Chilo</taxon>
    </lineage>
</organism>
<dbReference type="Proteomes" id="UP001153292">
    <property type="component" value="Chromosome 2"/>
</dbReference>
<protein>
    <submittedName>
        <fullName evidence="1">Uncharacterized protein</fullName>
    </submittedName>
</protein>
<name>A0ABN8B3Q9_CHISP</name>